<keyword evidence="2" id="KW-1133">Transmembrane helix</keyword>
<keyword evidence="2" id="KW-0812">Transmembrane</keyword>
<dbReference type="EMBL" id="CADCSZ010000199">
    <property type="protein sequence ID" value="CAA9270060.1"/>
    <property type="molecule type" value="Genomic_DNA"/>
</dbReference>
<protein>
    <submittedName>
        <fullName evidence="3">Uncharacterized protein</fullName>
    </submittedName>
</protein>
<accession>A0A6J4J7I9</accession>
<evidence type="ECO:0000313" key="3">
    <source>
        <dbReference type="EMBL" id="CAA9270060.1"/>
    </source>
</evidence>
<feature type="region of interest" description="Disordered" evidence="1">
    <location>
        <begin position="392"/>
        <end position="430"/>
    </location>
</feature>
<reference evidence="3" key="1">
    <citation type="submission" date="2020-02" db="EMBL/GenBank/DDBJ databases">
        <authorList>
            <person name="Meier V. D."/>
        </authorList>
    </citation>
    <scope>NUCLEOTIDE SEQUENCE</scope>
    <source>
        <strain evidence="3">AVDCRST_MAG76</strain>
    </source>
</reference>
<organism evidence="3">
    <name type="scientific">uncultured Acidimicrobiales bacterium</name>
    <dbReference type="NCBI Taxonomy" id="310071"/>
    <lineage>
        <taxon>Bacteria</taxon>
        <taxon>Bacillati</taxon>
        <taxon>Actinomycetota</taxon>
        <taxon>Acidimicrobiia</taxon>
        <taxon>Acidimicrobiales</taxon>
        <taxon>environmental samples</taxon>
    </lineage>
</organism>
<name>A0A6J4J7I9_9ACTN</name>
<gene>
    <name evidence="3" type="ORF">AVDCRST_MAG76-3319</name>
</gene>
<evidence type="ECO:0000256" key="2">
    <source>
        <dbReference type="SAM" id="Phobius"/>
    </source>
</evidence>
<feature type="compositionally biased region" description="Low complexity" evidence="1">
    <location>
        <begin position="396"/>
        <end position="420"/>
    </location>
</feature>
<evidence type="ECO:0000256" key="1">
    <source>
        <dbReference type="SAM" id="MobiDB-lite"/>
    </source>
</evidence>
<keyword evidence="2" id="KW-0472">Membrane</keyword>
<feature type="transmembrane region" description="Helical" evidence="2">
    <location>
        <begin position="437"/>
        <end position="457"/>
    </location>
</feature>
<dbReference type="AlphaFoldDB" id="A0A6J4J7I9"/>
<proteinExistence type="predicted"/>
<sequence>MAGLKLISRTRRSSAVVGTALLVMGAVGGYLATRAEADTPAASILTLQGVSTSVDLDAGTAAVLKENGVTVTPVTPATVSTAGGTTTASFPITEGYVAVYPQDQQPFVRGAFSHSGGLTFSAGGKSLTATDFVVNPGTSTLTATVGGNGVQLLDLDGTNVKITQDGNTTRLEGTVAKLSATAAQALNQTFGVSLFKQGIPLGVVRIAAQGPAGPGGEPSAEIQELGGRSTSVDLDPATATVLKENNVTVTPVAPATVSTTGGTTTVSFPITQGYVSVYPESQQPFIRGTFSHVGGLTFRAGGKSLTATDFIVNPGSSELIATVGGNAVQLLDLDGTNVKVTPDGSTTRIEGTVAKLSSAAAQALNQTFGVSLFQQGIPLGVVRIAATPGPPPAIVSSGTSEQGTTTTQPAAGTAQAPAGGVATGGGGTASRGAPSGALLPAGILAVLALLLAGGGLWRYRPQTQRGADT</sequence>